<reference evidence="7" key="1">
    <citation type="submission" date="2018-05" db="EMBL/GenBank/DDBJ databases">
        <authorList>
            <person name="Lanie J.A."/>
            <person name="Ng W.-L."/>
            <person name="Kazmierczak K.M."/>
            <person name="Andrzejewski T.M."/>
            <person name="Davidsen T.M."/>
            <person name="Wayne K.J."/>
            <person name="Tettelin H."/>
            <person name="Glass J.I."/>
            <person name="Rusch D."/>
            <person name="Podicherti R."/>
            <person name="Tsui H.-C.T."/>
            <person name="Winkler M.E."/>
        </authorList>
    </citation>
    <scope>NUCLEOTIDE SEQUENCE</scope>
</reference>
<keyword evidence="2" id="KW-0479">Metal-binding</keyword>
<sequence>MVQIIKEPISTKGPRISSELSFAGRFLVLVPFSNRISISQKIESREEKSRLKRLVQSIKPKGFGVIVRTVAKDKKVAELDKDLQNLYGYWIQLCKKIKGAQMPIKVQSELNRSSSILRDIFNDSFTGIYVNQKSMFSEIKDYLKQIAPNKQSILKLHNSDIPIFEQYGVERQIKTAFGRTVTMSKGAYLIIEHTEALHVIDVNSGNRSTKAKNQEETALEVNLVAASEIARQLRLRDMGGIIVIDFIDMTSSENRKNLFEHFKTEMDSDRAKHKILPPSKIGLIQMTRQRVRPEMDIKTKELNPNTNGTVEAPIVLIDKISNKLEKILNNKKYDNKKLVLHLHPFIAAYVKSGYPSIRSKWYFEYKRWVKIVPRDAYTYLHFRFFDKDGKIINV</sequence>
<keyword evidence="3" id="KW-0378">Hydrolase</keyword>
<dbReference type="GO" id="GO:0005737">
    <property type="term" value="C:cytoplasm"/>
    <property type="evidence" value="ECO:0007669"/>
    <property type="project" value="TreeGrafter"/>
</dbReference>
<keyword evidence="4" id="KW-0460">Magnesium</keyword>
<accession>A0A381QF83</accession>
<feature type="domain" description="RNA-binding protein AU-1/Ribonuclease E/G" evidence="6">
    <location>
        <begin position="21"/>
        <end position="291"/>
    </location>
</feature>
<dbReference type="NCBIfam" id="TIGR00757">
    <property type="entry name" value="RNaseEG"/>
    <property type="match status" value="1"/>
</dbReference>
<gene>
    <name evidence="7" type="ORF">METZ01_LOCUS30494</name>
</gene>
<dbReference type="GO" id="GO:0004540">
    <property type="term" value="F:RNA nuclease activity"/>
    <property type="evidence" value="ECO:0007669"/>
    <property type="project" value="InterPro"/>
</dbReference>
<dbReference type="InterPro" id="IPR019307">
    <property type="entry name" value="RNA-bd_AU-1/RNase_E/G"/>
</dbReference>
<keyword evidence="5" id="KW-0694">RNA-binding</keyword>
<dbReference type="GO" id="GO:0046872">
    <property type="term" value="F:metal ion binding"/>
    <property type="evidence" value="ECO:0007669"/>
    <property type="project" value="UniProtKB-KW"/>
</dbReference>
<dbReference type="Pfam" id="PF10150">
    <property type="entry name" value="RNase_E_G"/>
    <property type="match status" value="1"/>
</dbReference>
<comment type="cofactor">
    <cofactor evidence="1">
        <name>Mg(2+)</name>
        <dbReference type="ChEBI" id="CHEBI:18420"/>
    </cofactor>
</comment>
<proteinExistence type="predicted"/>
<dbReference type="GO" id="GO:0003723">
    <property type="term" value="F:RNA binding"/>
    <property type="evidence" value="ECO:0007669"/>
    <property type="project" value="UniProtKB-KW"/>
</dbReference>
<evidence type="ECO:0000256" key="2">
    <source>
        <dbReference type="ARBA" id="ARBA00022723"/>
    </source>
</evidence>
<evidence type="ECO:0000313" key="7">
    <source>
        <dbReference type="EMBL" id="SUZ77640.1"/>
    </source>
</evidence>
<evidence type="ECO:0000256" key="4">
    <source>
        <dbReference type="ARBA" id="ARBA00022842"/>
    </source>
</evidence>
<dbReference type="InterPro" id="IPR004659">
    <property type="entry name" value="RNase_E/G"/>
</dbReference>
<dbReference type="PANTHER" id="PTHR30001:SF0">
    <property type="entry name" value="RIBONUCLEASE G"/>
    <property type="match status" value="1"/>
</dbReference>
<dbReference type="EMBL" id="UINC01001324">
    <property type="protein sequence ID" value="SUZ77640.1"/>
    <property type="molecule type" value="Genomic_DNA"/>
</dbReference>
<organism evidence="7">
    <name type="scientific">marine metagenome</name>
    <dbReference type="NCBI Taxonomy" id="408172"/>
    <lineage>
        <taxon>unclassified sequences</taxon>
        <taxon>metagenomes</taxon>
        <taxon>ecological metagenomes</taxon>
    </lineage>
</organism>
<evidence type="ECO:0000256" key="1">
    <source>
        <dbReference type="ARBA" id="ARBA00001946"/>
    </source>
</evidence>
<evidence type="ECO:0000256" key="5">
    <source>
        <dbReference type="ARBA" id="ARBA00022884"/>
    </source>
</evidence>
<dbReference type="GO" id="GO:0006364">
    <property type="term" value="P:rRNA processing"/>
    <property type="evidence" value="ECO:0007669"/>
    <property type="project" value="TreeGrafter"/>
</dbReference>
<evidence type="ECO:0000256" key="3">
    <source>
        <dbReference type="ARBA" id="ARBA00022801"/>
    </source>
</evidence>
<dbReference type="AlphaFoldDB" id="A0A381QF83"/>
<dbReference type="PANTHER" id="PTHR30001">
    <property type="entry name" value="RIBONUCLEASE"/>
    <property type="match status" value="1"/>
</dbReference>
<name>A0A381QF83_9ZZZZ</name>
<protein>
    <recommendedName>
        <fullName evidence="6">RNA-binding protein AU-1/Ribonuclease E/G domain-containing protein</fullName>
    </recommendedName>
</protein>
<dbReference type="GO" id="GO:0016787">
    <property type="term" value="F:hydrolase activity"/>
    <property type="evidence" value="ECO:0007669"/>
    <property type="project" value="UniProtKB-KW"/>
</dbReference>
<evidence type="ECO:0000259" key="6">
    <source>
        <dbReference type="Pfam" id="PF10150"/>
    </source>
</evidence>